<sequence>MNEDIKQSYNCLPTLSNNDLLKIIIQNLNSYKSLQNLSNTCRTLNTAIKEVKFRIKNLWFYYEYDDCRIIVDKIFCCKIKDLKYRLLVVNSYDSSFLKLAITGCQRPDTNTNLDEEKLDYLDYCVKTNLQRYNALCLKFPTNYELNRISSLKNFHNIKYLYIISSSFSQTILDFIKTNADNLERIVFTHCTIQKADINNQSRICITDVTHSIEICKHLFSYRHLLSMFNDEVKLRNLYLTHGVVDCLESEREFEFLYELSIRTINIHLDIFFEGFRNHPLWLEYFNKIDNLISLKWFFHEILDISIVFQNDDILKVVRNLKNFAIIYDRKSSIIRTGGNFISIPRDLFNTLLNSCTIEIFAFNLSLFEYSNALTDVTIDPATGIEYKNIFYEFCYKLPNNLTTLYLNDCGILSIDEFRIIANRCCNIETLILHGIRDYELCDLNNLASLCKKLKYVDFTIHEKYSSTIILHSLTKEILVNGTKKAILNWPSFDIFTCKFCCPVKGLNVGFKELEINTPRDSGRFIIKVPRKQNENETFYNFPSGYNENFNEIEVTIFRESTFYNQRKYIELKQYIDETAYNKIEMHETKFNV</sequence>
<dbReference type="AlphaFoldDB" id="A0A0N5A588"/>
<protein>
    <submittedName>
        <fullName evidence="2">F-box domain-containing protein</fullName>
    </submittedName>
</protein>
<dbReference type="WBParaSite" id="PTRK_0001687200.1">
    <property type="protein sequence ID" value="PTRK_0001687200.1"/>
    <property type="gene ID" value="PTRK_0001687200"/>
</dbReference>
<accession>A0A0N5A588</accession>
<organism evidence="1 2">
    <name type="scientific">Parastrongyloides trichosuri</name>
    <name type="common">Possum-specific nematode worm</name>
    <dbReference type="NCBI Taxonomy" id="131310"/>
    <lineage>
        <taxon>Eukaryota</taxon>
        <taxon>Metazoa</taxon>
        <taxon>Ecdysozoa</taxon>
        <taxon>Nematoda</taxon>
        <taxon>Chromadorea</taxon>
        <taxon>Rhabditida</taxon>
        <taxon>Tylenchina</taxon>
        <taxon>Panagrolaimomorpha</taxon>
        <taxon>Strongyloidoidea</taxon>
        <taxon>Strongyloididae</taxon>
        <taxon>Parastrongyloides</taxon>
    </lineage>
</organism>
<evidence type="ECO:0000313" key="2">
    <source>
        <dbReference type="WBParaSite" id="PTRK_0001687200.1"/>
    </source>
</evidence>
<name>A0A0N5A588_PARTI</name>
<keyword evidence="1" id="KW-1185">Reference proteome</keyword>
<evidence type="ECO:0000313" key="1">
    <source>
        <dbReference type="Proteomes" id="UP000038045"/>
    </source>
</evidence>
<dbReference type="Proteomes" id="UP000038045">
    <property type="component" value="Unplaced"/>
</dbReference>
<reference evidence="2" key="1">
    <citation type="submission" date="2017-02" db="UniProtKB">
        <authorList>
            <consortium name="WormBaseParasite"/>
        </authorList>
    </citation>
    <scope>IDENTIFICATION</scope>
</reference>
<proteinExistence type="predicted"/>